<sequence>MGKKLLILTEAGDNIGLGHLIRCDAIANECRRQNITCLLFVHFQGKIIDFQGQFESKNWHSDIDFLMQYSQDCPILIDSYLVSDEVLLTIRGYFNQVIMLDDYNRVNYDADSIINPNVYFDKINYSNQKAKCYGGSEYVILRDEIIQKGKSKLVTATNQIAVMLGGSISEELLTKVCNSLLSFNEYNIVIICPSPIQREKFSKQYHLFKWQGLQNAIEICKLYLESYLVISGCGQTLHELAYLGKNVIGIQVGDDQILNQEYYLESGFLKTKLVWNDPEIEEKIEVEIKHILARTDSEFLARNFIKGNGVKNILKLIFDSTNSITWRFAERDDSSLFFKWANDPDVRNNSFSHDKIKWEDHALWFKDNLDHGTIFLLFYAENKPIGQLRIKFEGGKGIIDYSVDASYRGRGYGTVILSTVSKIKEKFQIKFPIIGVVKQANVNSIKAFVNSGFAFSKRELIDFQMCEIFEI</sequence>
<dbReference type="Gene3D" id="3.40.50.11190">
    <property type="match status" value="1"/>
</dbReference>
<dbReference type="SUPFAM" id="SSF55729">
    <property type="entry name" value="Acyl-CoA N-acyltransferases (Nat)"/>
    <property type="match status" value="1"/>
</dbReference>
<gene>
    <name evidence="2" type="ORF">G9H61_06585</name>
</gene>
<dbReference type="Pfam" id="PF00583">
    <property type="entry name" value="Acetyltransf_1"/>
    <property type="match status" value="1"/>
</dbReference>
<dbReference type="EMBL" id="JAANOH010000002">
    <property type="protein sequence ID" value="MCZ2475104.1"/>
    <property type="molecule type" value="Genomic_DNA"/>
</dbReference>
<proteinExistence type="predicted"/>
<keyword evidence="3" id="KW-1185">Reference proteome</keyword>
<dbReference type="InterPro" id="IPR000182">
    <property type="entry name" value="GNAT_dom"/>
</dbReference>
<reference evidence="2 3" key="1">
    <citation type="submission" date="2020-03" db="EMBL/GenBank/DDBJ databases">
        <authorList>
            <person name="Pitt A."/>
            <person name="Hahn M.W."/>
        </authorList>
    </citation>
    <scope>NUCLEOTIDE SEQUENCE [LARGE SCALE GENOMIC DNA]</scope>
    <source>
        <strain evidence="2 3">5A-MARBSE</strain>
    </source>
</reference>
<feature type="domain" description="N-acetyltransferase" evidence="1">
    <location>
        <begin position="324"/>
        <end position="471"/>
    </location>
</feature>
<name>A0ABT4JFP7_9BACT</name>
<accession>A0ABT4JFP7</accession>
<evidence type="ECO:0000313" key="2">
    <source>
        <dbReference type="EMBL" id="MCZ2475104.1"/>
    </source>
</evidence>
<protein>
    <submittedName>
        <fullName evidence="2">GNAT family N-acetyltransferase</fullName>
    </submittedName>
</protein>
<evidence type="ECO:0000313" key="3">
    <source>
        <dbReference type="Proteomes" id="UP001321186"/>
    </source>
</evidence>
<organism evidence="2 3">
    <name type="scientific">Aquirufa ecclesiirivi</name>
    <dbReference type="NCBI Taxonomy" id="2715124"/>
    <lineage>
        <taxon>Bacteria</taxon>
        <taxon>Pseudomonadati</taxon>
        <taxon>Bacteroidota</taxon>
        <taxon>Cytophagia</taxon>
        <taxon>Cytophagales</taxon>
        <taxon>Flectobacillaceae</taxon>
        <taxon>Aquirufa</taxon>
    </lineage>
</organism>
<dbReference type="RefSeq" id="WP_269009971.1">
    <property type="nucleotide sequence ID" value="NZ_JAANOH010000002.1"/>
</dbReference>
<dbReference type="PROSITE" id="PS51186">
    <property type="entry name" value="GNAT"/>
    <property type="match status" value="1"/>
</dbReference>
<dbReference type="Gene3D" id="3.40.50.2000">
    <property type="entry name" value="Glycogen Phosphorylase B"/>
    <property type="match status" value="1"/>
</dbReference>
<dbReference type="InterPro" id="IPR016181">
    <property type="entry name" value="Acyl_CoA_acyltransferase"/>
</dbReference>
<dbReference type="Proteomes" id="UP001321186">
    <property type="component" value="Unassembled WGS sequence"/>
</dbReference>
<comment type="caution">
    <text evidence="2">The sequence shown here is derived from an EMBL/GenBank/DDBJ whole genome shotgun (WGS) entry which is preliminary data.</text>
</comment>
<dbReference type="Gene3D" id="3.40.630.30">
    <property type="match status" value="1"/>
</dbReference>
<evidence type="ECO:0000259" key="1">
    <source>
        <dbReference type="PROSITE" id="PS51186"/>
    </source>
</evidence>
<dbReference type="CDD" id="cd04301">
    <property type="entry name" value="NAT_SF"/>
    <property type="match status" value="1"/>
</dbReference>